<feature type="domain" description="SfsA N-terminal OB" evidence="3">
    <location>
        <begin position="27"/>
        <end position="96"/>
    </location>
</feature>
<feature type="compositionally biased region" description="Low complexity" evidence="1">
    <location>
        <begin position="196"/>
        <end position="205"/>
    </location>
</feature>
<dbReference type="Pfam" id="PF03749">
    <property type="entry name" value="SfsA"/>
    <property type="match status" value="1"/>
</dbReference>
<dbReference type="InterPro" id="IPR041465">
    <property type="entry name" value="SfsA_N"/>
</dbReference>
<dbReference type="PANTHER" id="PTHR30545">
    <property type="entry name" value="SUGAR FERMENTATION STIMULATION PROTEIN A"/>
    <property type="match status" value="1"/>
</dbReference>
<feature type="region of interest" description="Disordered" evidence="1">
    <location>
        <begin position="252"/>
        <end position="295"/>
    </location>
</feature>
<evidence type="ECO:0000313" key="4">
    <source>
        <dbReference type="EMBL" id="KAF5829276.1"/>
    </source>
</evidence>
<evidence type="ECO:0000259" key="3">
    <source>
        <dbReference type="Pfam" id="PF17746"/>
    </source>
</evidence>
<proteinExistence type="predicted"/>
<feature type="region of interest" description="Disordered" evidence="1">
    <location>
        <begin position="152"/>
        <end position="225"/>
    </location>
</feature>
<dbReference type="Gene3D" id="3.40.1350.60">
    <property type="match status" value="1"/>
</dbReference>
<reference evidence="4" key="1">
    <citation type="submission" date="2017-08" db="EMBL/GenBank/DDBJ databases">
        <authorList>
            <person name="Polle J.E."/>
            <person name="Barry K."/>
            <person name="Cushman J."/>
            <person name="Schmutz J."/>
            <person name="Tran D."/>
            <person name="Hathwaick L.T."/>
            <person name="Yim W.C."/>
            <person name="Jenkins J."/>
            <person name="Mckie-Krisberg Z.M."/>
            <person name="Prochnik S."/>
            <person name="Lindquist E."/>
            <person name="Dockter R.B."/>
            <person name="Adam C."/>
            <person name="Molina H."/>
            <person name="Bunkerborg J."/>
            <person name="Jin E."/>
            <person name="Buchheim M."/>
            <person name="Magnuson J."/>
        </authorList>
    </citation>
    <scope>NUCLEOTIDE SEQUENCE</scope>
    <source>
        <strain evidence="4">CCAP 19/18</strain>
    </source>
</reference>
<organism evidence="4 5">
    <name type="scientific">Dunaliella salina</name>
    <name type="common">Green alga</name>
    <name type="synonym">Protococcus salinus</name>
    <dbReference type="NCBI Taxonomy" id="3046"/>
    <lineage>
        <taxon>Eukaryota</taxon>
        <taxon>Viridiplantae</taxon>
        <taxon>Chlorophyta</taxon>
        <taxon>core chlorophytes</taxon>
        <taxon>Chlorophyceae</taxon>
        <taxon>CS clade</taxon>
        <taxon>Chlamydomonadales</taxon>
        <taxon>Dunaliellaceae</taxon>
        <taxon>Dunaliella</taxon>
    </lineage>
</organism>
<feature type="compositionally biased region" description="Low complexity" evidence="1">
    <location>
        <begin position="272"/>
        <end position="290"/>
    </location>
</feature>
<dbReference type="EMBL" id="MU070181">
    <property type="protein sequence ID" value="KAF5829276.1"/>
    <property type="molecule type" value="Genomic_DNA"/>
</dbReference>
<protein>
    <submittedName>
        <fullName evidence="4">Sugar fermentation stimulation protein-domain-containing protein</fullName>
    </submittedName>
</protein>
<dbReference type="PANTHER" id="PTHR30545:SF2">
    <property type="entry name" value="SUGAR FERMENTATION STIMULATION PROTEIN A"/>
    <property type="match status" value="1"/>
</dbReference>
<feature type="domain" description="Sugar fermentation stimulation protein C-terminal" evidence="2">
    <location>
        <begin position="296"/>
        <end position="327"/>
    </location>
</feature>
<accession>A0ABQ7G3U5</accession>
<name>A0ABQ7G3U5_DUNSA</name>
<dbReference type="Proteomes" id="UP000815325">
    <property type="component" value="Unassembled WGS sequence"/>
</dbReference>
<evidence type="ECO:0000313" key="5">
    <source>
        <dbReference type="Proteomes" id="UP000815325"/>
    </source>
</evidence>
<keyword evidence="5" id="KW-1185">Reference proteome</keyword>
<dbReference type="InterPro" id="IPR040452">
    <property type="entry name" value="SfsA_C"/>
</dbReference>
<dbReference type="InterPro" id="IPR005224">
    <property type="entry name" value="SfsA"/>
</dbReference>
<dbReference type="Gene3D" id="2.40.50.580">
    <property type="match status" value="1"/>
</dbReference>
<sequence length="332" mass="35270">MQHSTRNVLVPGTVVYRMTVQAVRLARRYKRFLADCNFSEGPEVTTVHCPNTGPMIGLLDRPHAPALCSVASTAGRKYTNTLEAIQPEDGGPWVGIHSALANKLVEEVIQRGGLESEFGTLQALQREVKYGQDGKSRVDFLLTLQGRATQRAPSADAKAVVGRKRPGEALPNPWGKNSSGTQFGESRGQAGGSGSSSGRAGDGNSVNMFSSFRRGGDSNGSLPGGTRARMMYVEVKNVTLISRALDASAAAAAEVKPRKRKAKDGLQESVSTPGSTGGLAAPAGASASTPMSEQAERLAFFPDSVSERAHRHMEDLMGVVRDGHEVRLLKKS</sequence>
<gene>
    <name evidence="4" type="ORF">DUNSADRAFT_16315</name>
</gene>
<comment type="caution">
    <text evidence="4">The sequence shown here is derived from an EMBL/GenBank/DDBJ whole genome shotgun (WGS) entry which is preliminary data.</text>
</comment>
<evidence type="ECO:0000259" key="2">
    <source>
        <dbReference type="Pfam" id="PF03749"/>
    </source>
</evidence>
<dbReference type="Pfam" id="PF17746">
    <property type="entry name" value="SfsA_N"/>
    <property type="match status" value="1"/>
</dbReference>
<evidence type="ECO:0000256" key="1">
    <source>
        <dbReference type="SAM" id="MobiDB-lite"/>
    </source>
</evidence>